<name>A0A344J846_9GAMM</name>
<keyword evidence="2" id="KW-0645">Protease</keyword>
<evidence type="ECO:0000259" key="9">
    <source>
        <dbReference type="Pfam" id="PF01551"/>
    </source>
</evidence>
<evidence type="ECO:0000313" key="10">
    <source>
        <dbReference type="EMBL" id="AXA85206.1"/>
    </source>
</evidence>
<dbReference type="EMBL" id="CP029556">
    <property type="protein sequence ID" value="AXA85206.1"/>
    <property type="molecule type" value="Genomic_DNA"/>
</dbReference>
<gene>
    <name evidence="10" type="ORF">DCD74_11425</name>
</gene>
<evidence type="ECO:0000256" key="6">
    <source>
        <dbReference type="ARBA" id="ARBA00023049"/>
    </source>
</evidence>
<sequence>MSEENRSPPVPEAPEPRVIERRVVERRGAGLFRQFLLFLVGLLVGANGVYYWMQRDAARSTAAASTPVATLPAPNATPASPTPSNAAPATIVVDPHGSEPPIGTAPPLPAPVAAPSGLVIPVQGIAATQLIDTFTQARGENRVHDAIDIMAPHGTPVLAVADGSVAKLFESKAGGTTLYQFDPSGRYVYYYAHLQGYAPGVVEGKALKQGEVIAYVGSTGNANPEGPHLHFAIGALTPEKKWWDYTAINPYPLLSGR</sequence>
<evidence type="ECO:0000313" key="11">
    <source>
        <dbReference type="Proteomes" id="UP000251842"/>
    </source>
</evidence>
<protein>
    <submittedName>
        <fullName evidence="10">Endopeptidase</fullName>
    </submittedName>
</protein>
<proteinExistence type="predicted"/>
<evidence type="ECO:0000256" key="4">
    <source>
        <dbReference type="ARBA" id="ARBA00022801"/>
    </source>
</evidence>
<keyword evidence="5" id="KW-0862">Zinc</keyword>
<dbReference type="InterPro" id="IPR016047">
    <property type="entry name" value="M23ase_b-sheet_dom"/>
</dbReference>
<comment type="cofactor">
    <cofactor evidence="1">
        <name>Zn(2+)</name>
        <dbReference type="ChEBI" id="CHEBI:29105"/>
    </cofactor>
</comment>
<dbReference type="GO" id="GO:0004222">
    <property type="term" value="F:metalloendopeptidase activity"/>
    <property type="evidence" value="ECO:0007669"/>
    <property type="project" value="TreeGrafter"/>
</dbReference>
<keyword evidence="11" id="KW-1185">Reference proteome</keyword>
<keyword evidence="8" id="KW-0812">Transmembrane</keyword>
<keyword evidence="8" id="KW-0472">Membrane</keyword>
<dbReference type="Pfam" id="PF01551">
    <property type="entry name" value="Peptidase_M23"/>
    <property type="match status" value="1"/>
</dbReference>
<evidence type="ECO:0000256" key="3">
    <source>
        <dbReference type="ARBA" id="ARBA00022723"/>
    </source>
</evidence>
<dbReference type="PANTHER" id="PTHR21666">
    <property type="entry name" value="PEPTIDASE-RELATED"/>
    <property type="match status" value="1"/>
</dbReference>
<evidence type="ECO:0000256" key="1">
    <source>
        <dbReference type="ARBA" id="ARBA00001947"/>
    </source>
</evidence>
<dbReference type="RefSeq" id="WP_112927417.1">
    <property type="nucleotide sequence ID" value="NZ_CP029556.1"/>
</dbReference>
<dbReference type="GO" id="GO:0046872">
    <property type="term" value="F:metal ion binding"/>
    <property type="evidence" value="ECO:0007669"/>
    <property type="project" value="UniProtKB-KW"/>
</dbReference>
<reference evidence="11" key="1">
    <citation type="submission" date="2018-05" db="EMBL/GenBank/DDBJ databases">
        <title>Luteimonas pekinense sp. nov., isolated from human Meibomian gland secretions, Beijing, China.</title>
        <authorList>
            <person name="Wen T."/>
            <person name="Bai H."/>
            <person name="Lv H."/>
        </authorList>
    </citation>
    <scope>NUCLEOTIDE SEQUENCE [LARGE SCALE GENOMIC DNA]</scope>
    <source>
        <strain evidence="11">83-4</strain>
    </source>
</reference>
<keyword evidence="6" id="KW-0482">Metalloprotease</keyword>
<dbReference type="SUPFAM" id="SSF51261">
    <property type="entry name" value="Duplicated hybrid motif"/>
    <property type="match status" value="1"/>
</dbReference>
<feature type="domain" description="M23ase beta-sheet core" evidence="9">
    <location>
        <begin position="143"/>
        <end position="233"/>
    </location>
</feature>
<accession>A0A344J846</accession>
<dbReference type="KEGG" id="lue:DCD74_11425"/>
<dbReference type="CDD" id="cd12797">
    <property type="entry name" value="M23_peptidase"/>
    <property type="match status" value="1"/>
</dbReference>
<dbReference type="PANTHER" id="PTHR21666:SF288">
    <property type="entry name" value="CELL DIVISION PROTEIN YTFB"/>
    <property type="match status" value="1"/>
</dbReference>
<dbReference type="InterPro" id="IPR011055">
    <property type="entry name" value="Dup_hybrid_motif"/>
</dbReference>
<keyword evidence="4" id="KW-0378">Hydrolase</keyword>
<evidence type="ECO:0000256" key="5">
    <source>
        <dbReference type="ARBA" id="ARBA00022833"/>
    </source>
</evidence>
<evidence type="ECO:0000256" key="8">
    <source>
        <dbReference type="SAM" id="Phobius"/>
    </source>
</evidence>
<dbReference type="AlphaFoldDB" id="A0A344J846"/>
<keyword evidence="3" id="KW-0479">Metal-binding</keyword>
<dbReference type="InterPro" id="IPR050570">
    <property type="entry name" value="Cell_wall_metabolism_enzyme"/>
</dbReference>
<dbReference type="Gene3D" id="2.70.70.10">
    <property type="entry name" value="Glucose Permease (Domain IIA)"/>
    <property type="match status" value="1"/>
</dbReference>
<feature type="region of interest" description="Disordered" evidence="7">
    <location>
        <begin position="73"/>
        <end position="104"/>
    </location>
</feature>
<dbReference type="GO" id="GO:0006508">
    <property type="term" value="P:proteolysis"/>
    <property type="evidence" value="ECO:0007669"/>
    <property type="project" value="UniProtKB-KW"/>
</dbReference>
<evidence type="ECO:0000256" key="2">
    <source>
        <dbReference type="ARBA" id="ARBA00022670"/>
    </source>
</evidence>
<feature type="transmembrane region" description="Helical" evidence="8">
    <location>
        <begin position="35"/>
        <end position="53"/>
    </location>
</feature>
<keyword evidence="8" id="KW-1133">Transmembrane helix</keyword>
<evidence type="ECO:0000256" key="7">
    <source>
        <dbReference type="SAM" id="MobiDB-lite"/>
    </source>
</evidence>
<dbReference type="Proteomes" id="UP000251842">
    <property type="component" value="Chromosome"/>
</dbReference>
<feature type="compositionally biased region" description="Low complexity" evidence="7">
    <location>
        <begin position="73"/>
        <end position="90"/>
    </location>
</feature>
<dbReference type="OrthoDB" id="9800107at2"/>
<organism evidence="10 11">
    <name type="scientific">Solilutibacter oculi</name>
    <dbReference type="NCBI Taxonomy" id="2698682"/>
    <lineage>
        <taxon>Bacteria</taxon>
        <taxon>Pseudomonadati</taxon>
        <taxon>Pseudomonadota</taxon>
        <taxon>Gammaproteobacteria</taxon>
        <taxon>Lysobacterales</taxon>
        <taxon>Lysobacteraceae</taxon>
        <taxon>Solilutibacter</taxon>
    </lineage>
</organism>